<dbReference type="HOGENOM" id="CLU_1516836_0_0_9"/>
<dbReference type="InterPro" id="IPR009636">
    <property type="entry name" value="SCAF"/>
</dbReference>
<evidence type="ECO:0000313" key="3">
    <source>
        <dbReference type="Proteomes" id="UP000007054"/>
    </source>
</evidence>
<dbReference type="PATRIC" id="fig|213810.4.peg.1684"/>
<sequence>MEKQFLTDLGIADDIADQIITQAATEVKAAADETAGIQAQLEEANKQIAGFREMDIDSIKAAAEDWKTKYEAAEADKTAMQHKHKLEGYVKGLGLRDDVYEAHVTKQLTDAGLQFDDAGKLIGGDDIVSKFRESHPGAFLDTKPEARVVASTMHHEPAANSVEAAFYAKNPGLAPRE</sequence>
<proteinExistence type="predicted"/>
<dbReference type="RefSeq" id="WP_015558750.1">
    <property type="nucleotide sequence ID" value="NC_021039.1"/>
</dbReference>
<keyword evidence="3" id="KW-1185">Reference proteome</keyword>
<dbReference type="EMBL" id="FP929052">
    <property type="protein sequence ID" value="CBL17844.1"/>
    <property type="molecule type" value="Genomic_DNA"/>
</dbReference>
<name>D4LDZ9_RUMC1</name>
<keyword evidence="1" id="KW-0175">Coiled coil</keyword>
<dbReference type="Pfam" id="PF06810">
    <property type="entry name" value="Phage_scaffold"/>
    <property type="match status" value="1"/>
</dbReference>
<reference evidence="2" key="1">
    <citation type="submission" date="2010-03" db="EMBL/GenBank/DDBJ databases">
        <title>The genome sequence of Ruminococcus sp. 18P13.</title>
        <authorList>
            <consortium name="metaHIT consortium -- http://www.metahit.eu/"/>
            <person name="Pajon A."/>
            <person name="Turner K."/>
            <person name="Parkhill J."/>
            <person name="Bernalier A."/>
        </authorList>
    </citation>
    <scope>NUCLEOTIDE SEQUENCE [LARGE SCALE GENOMIC DNA]</scope>
    <source>
        <strain evidence="2">Type strain: 18P13</strain>
    </source>
</reference>
<dbReference type="STRING" id="213810.RUM_17880"/>
<dbReference type="KEGG" id="rch:RUM_17880"/>
<evidence type="ECO:0000313" key="2">
    <source>
        <dbReference type="EMBL" id="CBL17844.1"/>
    </source>
</evidence>
<feature type="coiled-coil region" evidence="1">
    <location>
        <begin position="27"/>
        <end position="83"/>
    </location>
</feature>
<organism evidence="2 3">
    <name type="scientific">Ruminococcus champanellensis (strain DSM 18848 / JCM 17042 / KCTC 15320 / 18P13)</name>
    <dbReference type="NCBI Taxonomy" id="213810"/>
    <lineage>
        <taxon>Bacteria</taxon>
        <taxon>Bacillati</taxon>
        <taxon>Bacillota</taxon>
        <taxon>Clostridia</taxon>
        <taxon>Eubacteriales</taxon>
        <taxon>Oscillospiraceae</taxon>
        <taxon>Ruminococcus</taxon>
    </lineage>
</organism>
<dbReference type="Proteomes" id="UP000007054">
    <property type="component" value="Chromosome"/>
</dbReference>
<accession>D4LDZ9</accession>
<protein>
    <submittedName>
        <fullName evidence="2">Phage minor structural protein GP20</fullName>
    </submittedName>
</protein>
<evidence type="ECO:0000256" key="1">
    <source>
        <dbReference type="SAM" id="Coils"/>
    </source>
</evidence>
<reference evidence="2" key="2">
    <citation type="submission" date="2010-03" db="EMBL/GenBank/DDBJ databases">
        <authorList>
            <person name="Pajon A."/>
        </authorList>
    </citation>
    <scope>NUCLEOTIDE SEQUENCE</scope>
    <source>
        <strain evidence="2">Type strain: 18P13</strain>
    </source>
</reference>
<gene>
    <name evidence="2" type="ordered locus">RUM_17880</name>
</gene>
<dbReference type="GeneID" id="83156470"/>
<dbReference type="AlphaFoldDB" id="D4LDZ9"/>